<dbReference type="GO" id="GO:0005852">
    <property type="term" value="C:eukaryotic translation initiation factor 3 complex"/>
    <property type="evidence" value="ECO:0007669"/>
    <property type="project" value="UniProtKB-UniRule"/>
</dbReference>
<dbReference type="Proteomes" id="UP000008022">
    <property type="component" value="Unassembled WGS sequence"/>
</dbReference>
<dbReference type="PROSITE" id="PS50250">
    <property type="entry name" value="PCI"/>
    <property type="match status" value="1"/>
</dbReference>
<comment type="subcellular location">
    <subcellularLocation>
        <location evidence="6">Cytoplasm</location>
    </subcellularLocation>
</comment>
<dbReference type="InterPro" id="IPR058999">
    <property type="entry name" value="EIF3CL_C"/>
</dbReference>
<dbReference type="SUPFAM" id="SSF46785">
    <property type="entry name" value="Winged helix' DNA-binding domain"/>
    <property type="match status" value="1"/>
</dbReference>
<dbReference type="eggNOG" id="KOG1076">
    <property type="taxonomic scope" value="Eukaryota"/>
</dbReference>
<reference evidence="9" key="2">
    <citation type="submission" date="2015-06" db="UniProtKB">
        <authorList>
            <consortium name="EnsemblPlants"/>
        </authorList>
    </citation>
    <scope>IDENTIFICATION</scope>
</reference>
<dbReference type="PANTHER" id="PTHR13937">
    <property type="entry name" value="EUKARYOTIC TRANSLATION INITATION FACTOR 3, SUBUNIT 8 EIF3S8 -RELATED"/>
    <property type="match status" value="1"/>
</dbReference>
<accession>A0A0E0Q3K9</accession>
<feature type="region of interest" description="Disordered" evidence="7">
    <location>
        <begin position="825"/>
        <end position="935"/>
    </location>
</feature>
<protein>
    <recommendedName>
        <fullName evidence="6">Eukaryotic translation initiation factor 3 subunit C</fullName>
        <shortName evidence="6">eIF3c</shortName>
    </recommendedName>
    <alternativeName>
        <fullName evidence="6">Eukaryotic translation initiation factor 3 subunit 8</fullName>
    </alternativeName>
    <alternativeName>
        <fullName evidence="6">eIF3 p110</fullName>
    </alternativeName>
</protein>
<dbReference type="Gramene" id="ORUFI07G01610.2">
    <property type="protein sequence ID" value="ORUFI07G01610.2"/>
    <property type="gene ID" value="ORUFI07G01610"/>
</dbReference>
<dbReference type="GO" id="GO:0033290">
    <property type="term" value="C:eukaryotic 48S preinitiation complex"/>
    <property type="evidence" value="ECO:0007669"/>
    <property type="project" value="UniProtKB-UniRule"/>
</dbReference>
<name>A0A0E0Q3K9_ORYRU</name>
<feature type="region of interest" description="Disordered" evidence="7">
    <location>
        <begin position="1"/>
        <end position="70"/>
    </location>
</feature>
<feature type="region of interest" description="Disordered" evidence="7">
    <location>
        <begin position="453"/>
        <end position="478"/>
    </location>
</feature>
<evidence type="ECO:0000256" key="3">
    <source>
        <dbReference type="ARBA" id="ARBA00022553"/>
    </source>
</evidence>
<dbReference type="HAMAP" id="MF_03002">
    <property type="entry name" value="eIF3c"/>
    <property type="match status" value="1"/>
</dbReference>
<feature type="compositionally biased region" description="Acidic residues" evidence="7">
    <location>
        <begin position="455"/>
        <end position="469"/>
    </location>
</feature>
<keyword evidence="2 6" id="KW-0396">Initiation factor</keyword>
<dbReference type="AlphaFoldDB" id="A0A0E0Q3K9"/>
<keyword evidence="1 6" id="KW-0963">Cytoplasm</keyword>
<dbReference type="InterPro" id="IPR036390">
    <property type="entry name" value="WH_DNA-bd_sf"/>
</dbReference>
<dbReference type="Pfam" id="PF26569">
    <property type="entry name" value="EIF3CL_C"/>
    <property type="match status" value="1"/>
</dbReference>
<feature type="compositionally biased region" description="Gly residues" evidence="7">
    <location>
        <begin position="892"/>
        <end position="901"/>
    </location>
</feature>
<dbReference type="Gene3D" id="1.10.10.10">
    <property type="entry name" value="Winged helix-like DNA-binding domain superfamily/Winged helix DNA-binding domain"/>
    <property type="match status" value="1"/>
</dbReference>
<comment type="function">
    <text evidence="6">Component of the eukaryotic translation initiation factor 3 (eIF-3) complex, which is involved in protein synthesis of a specialized repertoire of mRNAs and, together with other initiation factors, stimulates binding of mRNA and methionyl-tRNAi to the 40S ribosome. The eIF-3 complex specifically targets and initiates translation of a subset of mRNAs involved in cell proliferation.</text>
</comment>
<organism evidence="9 10">
    <name type="scientific">Oryza rufipogon</name>
    <name type="common">Brownbeard rice</name>
    <name type="synonym">Asian wild rice</name>
    <dbReference type="NCBI Taxonomy" id="4529"/>
    <lineage>
        <taxon>Eukaryota</taxon>
        <taxon>Viridiplantae</taxon>
        <taxon>Streptophyta</taxon>
        <taxon>Embryophyta</taxon>
        <taxon>Tracheophyta</taxon>
        <taxon>Spermatophyta</taxon>
        <taxon>Magnoliopsida</taxon>
        <taxon>Liliopsida</taxon>
        <taxon>Poales</taxon>
        <taxon>Poaceae</taxon>
        <taxon>BOP clade</taxon>
        <taxon>Oryzoideae</taxon>
        <taxon>Oryzeae</taxon>
        <taxon>Oryzinae</taxon>
        <taxon>Oryza</taxon>
    </lineage>
</organism>
<feature type="compositionally biased region" description="Acidic residues" evidence="7">
    <location>
        <begin position="180"/>
        <end position="205"/>
    </location>
</feature>
<dbReference type="InterPro" id="IPR008905">
    <property type="entry name" value="EIF3C_N_dom"/>
</dbReference>
<keyword evidence="4 6" id="KW-0648">Protein biosynthesis</keyword>
<feature type="compositionally biased region" description="Polar residues" evidence="7">
    <location>
        <begin position="38"/>
        <end position="51"/>
    </location>
</feature>
<evidence type="ECO:0000256" key="4">
    <source>
        <dbReference type="ARBA" id="ARBA00022917"/>
    </source>
</evidence>
<dbReference type="InterPro" id="IPR000717">
    <property type="entry name" value="PCI_dom"/>
</dbReference>
<dbReference type="HOGENOM" id="CLU_004304_0_1_1"/>
<dbReference type="Pfam" id="PF05470">
    <property type="entry name" value="eIF-3c_N"/>
    <property type="match status" value="1"/>
</dbReference>
<evidence type="ECO:0000256" key="6">
    <source>
        <dbReference type="HAMAP-Rule" id="MF_03002"/>
    </source>
</evidence>
<dbReference type="Pfam" id="PF01399">
    <property type="entry name" value="PCI"/>
    <property type="match status" value="1"/>
</dbReference>
<dbReference type="Gramene" id="ORUFI07G01610.1">
    <property type="protein sequence ID" value="ORUFI07G01610.1"/>
    <property type="gene ID" value="ORUFI07G01610"/>
</dbReference>
<evidence type="ECO:0000256" key="7">
    <source>
        <dbReference type="SAM" id="MobiDB-lite"/>
    </source>
</evidence>
<comment type="subunit">
    <text evidence="6">Component of the eukaryotic translation initiation factor 3 (eIF-3) complex.</text>
</comment>
<dbReference type="InterPro" id="IPR036388">
    <property type="entry name" value="WH-like_DNA-bd_sf"/>
</dbReference>
<comment type="similarity">
    <text evidence="6">Belongs to the eIF-3 subunit C family.</text>
</comment>
<feature type="compositionally biased region" description="Acidic residues" evidence="7">
    <location>
        <begin position="11"/>
        <end position="33"/>
    </location>
</feature>
<dbReference type="EnsemblPlants" id="ORUFI07G01610.1">
    <property type="protein sequence ID" value="ORUFI07G01610.1"/>
    <property type="gene ID" value="ORUFI07G01610"/>
</dbReference>
<feature type="compositionally biased region" description="Acidic residues" evidence="7">
    <location>
        <begin position="213"/>
        <end position="226"/>
    </location>
</feature>
<feature type="compositionally biased region" description="Gly residues" evidence="7">
    <location>
        <begin position="862"/>
        <end position="884"/>
    </location>
</feature>
<dbReference type="GO" id="GO:0016282">
    <property type="term" value="C:eukaryotic 43S preinitiation complex"/>
    <property type="evidence" value="ECO:0007669"/>
    <property type="project" value="UniProtKB-UniRule"/>
</dbReference>
<evidence type="ECO:0000313" key="9">
    <source>
        <dbReference type="EnsemblPlants" id="ORUFI07G01610.1"/>
    </source>
</evidence>
<dbReference type="GO" id="GO:0003723">
    <property type="term" value="F:RNA binding"/>
    <property type="evidence" value="ECO:0007669"/>
    <property type="project" value="InterPro"/>
</dbReference>
<comment type="function">
    <text evidence="5">Component of the eukaryotic translation initiation factor 3 (eIF-3) complex, which is required for several steps in the initiation of protein synthesis. The eIF-3 complex associates with the 40S ribosome and facilitates the recruitment of eIF-1, eIF-1A, eIF-2:GTP:methionyl-tRNAi and eIF-5 to form the 43S pre-initiation complex (43S PIC). The eIF-3 complex stimulates mRNA recruitment to the 43S PIC and scanning of the mRNA for AUG recognition. The eIF-3 complex is also required for disassembly and recycling of post-termination ribosomal complexes and subsequently prevents premature joining of the 40S and 60S ribosomal subunits prior to initiation. The eIF-3 complex specifically targets and initiates translation of a subset of mRNAs involved in cell proliferation, including cell cycling, differentiation and apoptosis, and uses different modes of RNA stem-loop binding to exert either translational activation or repression.</text>
</comment>
<proteinExistence type="inferred from homology"/>
<dbReference type="GO" id="GO:0001732">
    <property type="term" value="P:formation of cytoplasmic translation initiation complex"/>
    <property type="evidence" value="ECO:0007669"/>
    <property type="project" value="UniProtKB-UniRule"/>
</dbReference>
<evidence type="ECO:0000313" key="10">
    <source>
        <dbReference type="Proteomes" id="UP000008022"/>
    </source>
</evidence>
<dbReference type="EnsemblPlants" id="ORUFI07G01610.2">
    <property type="protein sequence ID" value="ORUFI07G01610.2"/>
    <property type="gene ID" value="ORUFI07G01610"/>
</dbReference>
<evidence type="ECO:0000256" key="2">
    <source>
        <dbReference type="ARBA" id="ARBA00022540"/>
    </source>
</evidence>
<keyword evidence="3" id="KW-0597">Phosphoprotein</keyword>
<evidence type="ECO:0000259" key="8">
    <source>
        <dbReference type="PROSITE" id="PS50250"/>
    </source>
</evidence>
<dbReference type="STRING" id="4529.A0A0E0Q3K9"/>
<dbReference type="GO" id="GO:0003743">
    <property type="term" value="F:translation initiation factor activity"/>
    <property type="evidence" value="ECO:0007669"/>
    <property type="project" value="UniProtKB-UniRule"/>
</dbReference>
<evidence type="ECO:0000256" key="1">
    <source>
        <dbReference type="ARBA" id="ARBA00022490"/>
    </source>
</evidence>
<dbReference type="GO" id="GO:0031369">
    <property type="term" value="F:translation initiation factor binding"/>
    <property type="evidence" value="ECO:0007669"/>
    <property type="project" value="InterPro"/>
</dbReference>
<dbReference type="FunFam" id="1.10.10.10:FF:000461">
    <property type="entry name" value="Eukaryotic translation initiation factor 3 subunit C"/>
    <property type="match status" value="1"/>
</dbReference>
<sequence length="935" mass="106162">MASRFWGQGDSDSEEEEQEIESEAGSESEDEGGDAGGRSNQNRYLRTTNASDSDESDSGQRVVRSLKDKRNEELKITVDQMRNAMKINDWVNLQESFEKLNKQLEKVVRVNESTTVPNMYVKALVLLEDFLAEALANKEAKKKMSSSNAKALNAMKQKLKKNNKQYENLIQECREHPERFEDDDVEDKDDDDETDDDASDADIEDPEKMVMSESEEEGDDDEEGDQDGGAWEKKISKKDKLMDKQFLKDPSEITWDIVDKKLKEIVASRGKKGTGRIERVEQLTFLTRVAKTPAQKLEILFHVISAQFDVNPSLLGHMPVNMWKKCVNNMLLVLDILQQYPNIVVDTSVEPDEKETQKGADYDGQIHVTGDLVAFLERLDSEFFKSLQCTDPYTKDYVQRLRDEPLFLVVAQNVQDYLERVGNFKAEAKVALRRVELVYYKPQEVYDAMRKLAEQDEDSREDDDADADEERQVVDDNRGPPPFVVIPEVVPRKPTFPESGRALMDALMSVIYKYGDERTKARAMLCDIYHHAISDKFSVARDLLLMSHLQDGVQLMDISSQILFNRVMAQLGLCAFRAGLIIEAHGCLSELYSTGRVKELLAQGVQQSRYHEKTPEQERLERRRQMPYHMHINLELLEATHLICAMLIEVPNMAASTYDRRKSMNRTFRRLLEISERQTFVGPPENVRDHVMAATRALRKGDYQKAFDVINLLEIWKLLRNKEHVLEMLKLKIKEEALRTYLLSYSSCYESLSLDQLTTMFDLSEQQAHSIVSKMMMHEELHASWDQPTKCIIFHNVDQTRLQGLLFQMSDKFSVLVESNERAYEAKTGGTLEGAPPRRRGDGQDSSNLGKWQENFVSSQGRQGGGRSGYSGRVGGPGRGGGGYQRDRGSQGSRGGYGGGSRFQDGGRSRNQSGSMARGGDGGARMVSLNRSGRG</sequence>
<dbReference type="PANTHER" id="PTHR13937:SF0">
    <property type="entry name" value="EUKARYOTIC TRANSLATION INITIATION FACTOR 3 SUBUNIT C-RELATED"/>
    <property type="match status" value="1"/>
</dbReference>
<feature type="domain" description="PCI" evidence="8">
    <location>
        <begin position="628"/>
        <end position="799"/>
    </location>
</feature>
<evidence type="ECO:0000256" key="5">
    <source>
        <dbReference type="ARBA" id="ARBA00057041"/>
    </source>
</evidence>
<dbReference type="OMA" id="FRCGLIK"/>
<dbReference type="InterPro" id="IPR027516">
    <property type="entry name" value="EIF3C"/>
</dbReference>
<keyword evidence="10" id="KW-1185">Reference proteome</keyword>
<feature type="region of interest" description="Disordered" evidence="7">
    <location>
        <begin position="173"/>
        <end position="234"/>
    </location>
</feature>
<dbReference type="SMART" id="SM00088">
    <property type="entry name" value="PINT"/>
    <property type="match status" value="1"/>
</dbReference>
<reference evidence="10" key="1">
    <citation type="submission" date="2013-06" db="EMBL/GenBank/DDBJ databases">
        <authorList>
            <person name="Zhao Q."/>
        </authorList>
    </citation>
    <scope>NUCLEOTIDE SEQUENCE</scope>
    <source>
        <strain evidence="10">cv. W1943</strain>
    </source>
</reference>